<organism evidence="1 2">
    <name type="scientific">Paenibacillus durus</name>
    <name type="common">Paenibacillus azotofixans</name>
    <dbReference type="NCBI Taxonomy" id="44251"/>
    <lineage>
        <taxon>Bacteria</taxon>
        <taxon>Bacillati</taxon>
        <taxon>Bacillota</taxon>
        <taxon>Bacilli</taxon>
        <taxon>Bacillales</taxon>
        <taxon>Paenibacillaceae</taxon>
        <taxon>Paenibacillus</taxon>
    </lineage>
</organism>
<gene>
    <name evidence="1" type="ORF">PDUR_19355</name>
</gene>
<sequence length="177" mass="19416">MKSIAKWTIALAATVFITGSIWYGANVNAANLPQLKPIGAEAQIYNLNPEPLLKANSDQKERILANKEAIASKFKLSGNNKIESFELKSWGEYNTVNSKDGIEAENTTVDKSRLVWVVKVDFADGYDTRVGHFNNATVTYVIDPETEHVLAQDVKGEQVTFTGGPARFVGKKPVDAD</sequence>
<reference evidence="1 2" key="1">
    <citation type="submission" date="2014-08" db="EMBL/GenBank/DDBJ databases">
        <title>Comparative genomics of the Paenibacillus odorifer group.</title>
        <authorList>
            <person name="den Bakker H.C."/>
            <person name="Tsai Y.-C."/>
            <person name="Martin N."/>
            <person name="Korlach J."/>
            <person name="Wiedmann M."/>
        </authorList>
    </citation>
    <scope>NUCLEOTIDE SEQUENCE [LARGE SCALE GENOMIC DNA]</scope>
    <source>
        <strain evidence="1 2">DSM 1735</strain>
    </source>
</reference>
<dbReference type="KEGG" id="pdu:PDUR_19355"/>
<dbReference type="eggNOG" id="ENOG5033G7R">
    <property type="taxonomic scope" value="Bacteria"/>
</dbReference>
<keyword evidence="2" id="KW-1185">Reference proteome</keyword>
<dbReference type="OrthoDB" id="2112688at2"/>
<evidence type="ECO:0000313" key="1">
    <source>
        <dbReference type="EMBL" id="AIQ13830.1"/>
    </source>
</evidence>
<dbReference type="RefSeq" id="WP_042207625.1">
    <property type="nucleotide sequence ID" value="NZ_CP009288.1"/>
</dbReference>
<dbReference type="EMBL" id="CP009288">
    <property type="protein sequence ID" value="AIQ13830.1"/>
    <property type="molecule type" value="Genomic_DNA"/>
</dbReference>
<protein>
    <submittedName>
        <fullName evidence="1">Uncharacterized protein</fullName>
    </submittedName>
</protein>
<name>A0A089HSW2_PAEDU</name>
<dbReference type="Proteomes" id="UP000029409">
    <property type="component" value="Chromosome"/>
</dbReference>
<proteinExistence type="predicted"/>
<evidence type="ECO:0000313" key="2">
    <source>
        <dbReference type="Proteomes" id="UP000029409"/>
    </source>
</evidence>
<dbReference type="AlphaFoldDB" id="A0A089HSW2"/>
<accession>A0A089HSW2</accession>